<dbReference type="AlphaFoldDB" id="A0A8X7VJL1"/>
<organism evidence="1 2">
    <name type="scientific">Brassica carinata</name>
    <name type="common">Ethiopian mustard</name>
    <name type="synonym">Abyssinian cabbage</name>
    <dbReference type="NCBI Taxonomy" id="52824"/>
    <lineage>
        <taxon>Eukaryota</taxon>
        <taxon>Viridiplantae</taxon>
        <taxon>Streptophyta</taxon>
        <taxon>Embryophyta</taxon>
        <taxon>Tracheophyta</taxon>
        <taxon>Spermatophyta</taxon>
        <taxon>Magnoliopsida</taxon>
        <taxon>eudicotyledons</taxon>
        <taxon>Gunneridae</taxon>
        <taxon>Pentapetalae</taxon>
        <taxon>rosids</taxon>
        <taxon>malvids</taxon>
        <taxon>Brassicales</taxon>
        <taxon>Brassicaceae</taxon>
        <taxon>Brassiceae</taxon>
        <taxon>Brassica</taxon>
    </lineage>
</organism>
<gene>
    <name evidence="1" type="ORF">Bca52824_024068</name>
</gene>
<protein>
    <submittedName>
        <fullName evidence="1">Uncharacterized protein</fullName>
    </submittedName>
</protein>
<evidence type="ECO:0000313" key="2">
    <source>
        <dbReference type="Proteomes" id="UP000886595"/>
    </source>
</evidence>
<sequence>MISGSENSRVFTNLYKYVIHFGIFKTNDGKEGFPPKTSNFAMFGSSSTLAQNQETCNPLALDELMNVEERKKAMNQMMKSKLTGCSNI</sequence>
<reference evidence="1 2" key="1">
    <citation type="submission" date="2020-02" db="EMBL/GenBank/DDBJ databases">
        <authorList>
            <person name="Ma Q."/>
            <person name="Huang Y."/>
            <person name="Song X."/>
            <person name="Pei D."/>
        </authorList>
    </citation>
    <scope>NUCLEOTIDE SEQUENCE [LARGE SCALE GENOMIC DNA]</scope>
    <source>
        <strain evidence="1">Sxm20200214</strain>
        <tissue evidence="1">Leaf</tissue>
    </source>
</reference>
<comment type="caution">
    <text evidence="1">The sequence shown here is derived from an EMBL/GenBank/DDBJ whole genome shotgun (WGS) entry which is preliminary data.</text>
</comment>
<evidence type="ECO:0000313" key="1">
    <source>
        <dbReference type="EMBL" id="KAG2312511.1"/>
    </source>
</evidence>
<keyword evidence="2" id="KW-1185">Reference proteome</keyword>
<dbReference type="Proteomes" id="UP000886595">
    <property type="component" value="Unassembled WGS sequence"/>
</dbReference>
<proteinExistence type="predicted"/>
<name>A0A8X7VJL1_BRACI</name>
<dbReference type="EMBL" id="JAAMPC010000005">
    <property type="protein sequence ID" value="KAG2312511.1"/>
    <property type="molecule type" value="Genomic_DNA"/>
</dbReference>
<accession>A0A8X7VJL1</accession>